<name>A0ABX2F2A4_9PSEU</name>
<proteinExistence type="predicted"/>
<evidence type="ECO:0000256" key="1">
    <source>
        <dbReference type="ARBA" id="ARBA00023015"/>
    </source>
</evidence>
<dbReference type="InterPro" id="IPR001647">
    <property type="entry name" value="HTH_TetR"/>
</dbReference>
<keyword evidence="7" id="KW-1185">Reference proteome</keyword>
<dbReference type="Pfam" id="PF00440">
    <property type="entry name" value="TetR_N"/>
    <property type="match status" value="1"/>
</dbReference>
<protein>
    <submittedName>
        <fullName evidence="6">Regulatory protein TetR</fullName>
    </submittedName>
</protein>
<dbReference type="PANTHER" id="PTHR30055:SF234">
    <property type="entry name" value="HTH-TYPE TRANSCRIPTIONAL REGULATOR BETI"/>
    <property type="match status" value="1"/>
</dbReference>
<organism evidence="6 7">
    <name type="scientific">Kibdelosporangium persicum</name>
    <dbReference type="NCBI Taxonomy" id="2698649"/>
    <lineage>
        <taxon>Bacteria</taxon>
        <taxon>Bacillati</taxon>
        <taxon>Actinomycetota</taxon>
        <taxon>Actinomycetes</taxon>
        <taxon>Pseudonocardiales</taxon>
        <taxon>Pseudonocardiaceae</taxon>
        <taxon>Kibdelosporangium</taxon>
    </lineage>
</organism>
<feature type="DNA-binding region" description="H-T-H motif" evidence="4">
    <location>
        <begin position="22"/>
        <end position="41"/>
    </location>
</feature>
<comment type="caution">
    <text evidence="6">The sequence shown here is derived from an EMBL/GenBank/DDBJ whole genome shotgun (WGS) entry which is preliminary data.</text>
</comment>
<dbReference type="InterPro" id="IPR009057">
    <property type="entry name" value="Homeodomain-like_sf"/>
</dbReference>
<dbReference type="SUPFAM" id="SSF46689">
    <property type="entry name" value="Homeodomain-like"/>
    <property type="match status" value="1"/>
</dbReference>
<dbReference type="EMBL" id="JAAATY010000005">
    <property type="protein sequence ID" value="NRN65057.1"/>
    <property type="molecule type" value="Genomic_DNA"/>
</dbReference>
<evidence type="ECO:0000259" key="5">
    <source>
        <dbReference type="PROSITE" id="PS50977"/>
    </source>
</evidence>
<dbReference type="SUPFAM" id="SSF48498">
    <property type="entry name" value="Tetracyclin repressor-like, C-terminal domain"/>
    <property type="match status" value="1"/>
</dbReference>
<feature type="domain" description="HTH tetR-type" evidence="5">
    <location>
        <begin position="1"/>
        <end position="59"/>
    </location>
</feature>
<dbReference type="Proteomes" id="UP000763557">
    <property type="component" value="Unassembled WGS sequence"/>
</dbReference>
<keyword evidence="1" id="KW-0805">Transcription regulation</keyword>
<evidence type="ECO:0000313" key="7">
    <source>
        <dbReference type="Proteomes" id="UP000763557"/>
    </source>
</evidence>
<dbReference type="PROSITE" id="PS50977">
    <property type="entry name" value="HTH_TETR_2"/>
    <property type="match status" value="1"/>
</dbReference>
<dbReference type="Gene3D" id="1.10.357.10">
    <property type="entry name" value="Tetracycline Repressor, domain 2"/>
    <property type="match status" value="1"/>
</dbReference>
<keyword evidence="2 4" id="KW-0238">DNA-binding</keyword>
<sequence length="177" mass="20089">MRNLDTLMQVGARVLARDPSASIAQIAAEAGMDRRTVYRRFATREAMLVALFAAKLDGVERVLEEARMAEAPVAVALHRYIEGLVPVSRQWPVEFHHLESDDEEIEHRRGLLRARLDEFVERGSREGLFRDDLPPGWIRESLHELVRLVAHAFLDMEPPRAADLVVETLLRGVGKHP</sequence>
<evidence type="ECO:0000256" key="3">
    <source>
        <dbReference type="ARBA" id="ARBA00023163"/>
    </source>
</evidence>
<dbReference type="PANTHER" id="PTHR30055">
    <property type="entry name" value="HTH-TYPE TRANSCRIPTIONAL REGULATOR RUTR"/>
    <property type="match status" value="1"/>
</dbReference>
<dbReference type="InterPro" id="IPR050109">
    <property type="entry name" value="HTH-type_TetR-like_transc_reg"/>
</dbReference>
<accession>A0ABX2F2A4</accession>
<gene>
    <name evidence="6" type="ORF">GC106_22670</name>
</gene>
<evidence type="ECO:0000256" key="2">
    <source>
        <dbReference type="ARBA" id="ARBA00023125"/>
    </source>
</evidence>
<evidence type="ECO:0000256" key="4">
    <source>
        <dbReference type="PROSITE-ProRule" id="PRU00335"/>
    </source>
</evidence>
<evidence type="ECO:0000313" key="6">
    <source>
        <dbReference type="EMBL" id="NRN65057.1"/>
    </source>
</evidence>
<reference evidence="6 7" key="1">
    <citation type="submission" date="2020-01" db="EMBL/GenBank/DDBJ databases">
        <title>Kibdelosporangium persica a novel Actinomycetes from a hot desert in Iran.</title>
        <authorList>
            <person name="Safaei N."/>
            <person name="Zaburannyi N."/>
            <person name="Mueller R."/>
            <person name="Wink J."/>
        </authorList>
    </citation>
    <scope>NUCLEOTIDE SEQUENCE [LARGE SCALE GENOMIC DNA]</scope>
    <source>
        <strain evidence="6 7">4NS15</strain>
    </source>
</reference>
<dbReference type="InterPro" id="IPR036271">
    <property type="entry name" value="Tet_transcr_reg_TetR-rel_C_sf"/>
</dbReference>
<keyword evidence="3" id="KW-0804">Transcription</keyword>